<protein>
    <submittedName>
        <fullName evidence="2">Uncharacterized protein</fullName>
    </submittedName>
</protein>
<dbReference type="EMBL" id="HBEZ01029184">
    <property type="protein sequence ID" value="CAD8638449.1"/>
    <property type="molecule type" value="Transcribed_RNA"/>
</dbReference>
<accession>A0A7S0MEP6</accession>
<proteinExistence type="predicted"/>
<reference evidence="2" key="1">
    <citation type="submission" date="2021-01" db="EMBL/GenBank/DDBJ databases">
        <authorList>
            <person name="Corre E."/>
            <person name="Pelletier E."/>
            <person name="Niang G."/>
            <person name="Scheremetjew M."/>
            <person name="Finn R."/>
            <person name="Kale V."/>
            <person name="Holt S."/>
            <person name="Cochrane G."/>
            <person name="Meng A."/>
            <person name="Brown T."/>
            <person name="Cohen L."/>
        </authorList>
    </citation>
    <scope>NUCLEOTIDE SEQUENCE</scope>
    <source>
        <strain evidence="2">CCAP979/52</strain>
    </source>
</reference>
<feature type="signal peptide" evidence="1">
    <location>
        <begin position="1"/>
        <end position="27"/>
    </location>
</feature>
<feature type="chain" id="PRO_5030842153" evidence="1">
    <location>
        <begin position="28"/>
        <end position="157"/>
    </location>
</feature>
<organism evidence="2">
    <name type="scientific">Cryptomonas curvata</name>
    <dbReference type="NCBI Taxonomy" id="233186"/>
    <lineage>
        <taxon>Eukaryota</taxon>
        <taxon>Cryptophyceae</taxon>
        <taxon>Cryptomonadales</taxon>
        <taxon>Cryptomonadaceae</taxon>
        <taxon>Cryptomonas</taxon>
    </lineage>
</organism>
<name>A0A7S0MEP6_9CRYP</name>
<evidence type="ECO:0000256" key="1">
    <source>
        <dbReference type="SAM" id="SignalP"/>
    </source>
</evidence>
<sequence>MQLSLFQTMSLLYLCYGIANPIEPAQALQLPGIYLASEEAGGKSWASFTYKLTLYENGTAEFYQQNVADGDTDSTYNHIGKWDFQDGLVDFKASSRFGKNNWESEQTSESCARHRFKLLPEGDLAELSSANDVKTYVIGFSEGSAPAILKRQPPSKT</sequence>
<gene>
    <name evidence="2" type="ORF">CCUR1050_LOCUS16133</name>
</gene>
<keyword evidence="1" id="KW-0732">Signal</keyword>
<dbReference type="AlphaFoldDB" id="A0A7S0MEP6"/>
<evidence type="ECO:0000313" key="2">
    <source>
        <dbReference type="EMBL" id="CAD8638449.1"/>
    </source>
</evidence>